<name>A0A512N2P9_9HYPH</name>
<evidence type="ECO:0000256" key="1">
    <source>
        <dbReference type="SAM" id="MobiDB-lite"/>
    </source>
</evidence>
<dbReference type="AlphaFoldDB" id="A0A512N2P9"/>
<feature type="region of interest" description="Disordered" evidence="1">
    <location>
        <begin position="95"/>
        <end position="175"/>
    </location>
</feature>
<comment type="caution">
    <text evidence="2">The sequence shown here is derived from an EMBL/GenBank/DDBJ whole genome shotgun (WGS) entry which is preliminary data.</text>
</comment>
<reference evidence="2 3" key="1">
    <citation type="submission" date="2019-07" db="EMBL/GenBank/DDBJ databases">
        <title>Whole genome shotgun sequence of Reyranella soli NBRC 108950.</title>
        <authorList>
            <person name="Hosoyama A."/>
            <person name="Uohara A."/>
            <person name="Ohji S."/>
            <person name="Ichikawa N."/>
        </authorList>
    </citation>
    <scope>NUCLEOTIDE SEQUENCE [LARGE SCALE GENOMIC DNA]</scope>
    <source>
        <strain evidence="2 3">NBRC 108950</strain>
    </source>
</reference>
<feature type="compositionally biased region" description="Basic residues" evidence="1">
    <location>
        <begin position="160"/>
        <end position="175"/>
    </location>
</feature>
<dbReference type="EMBL" id="BKAJ01000004">
    <property type="protein sequence ID" value="GEP53256.1"/>
    <property type="molecule type" value="Genomic_DNA"/>
</dbReference>
<feature type="compositionally biased region" description="Basic and acidic residues" evidence="1">
    <location>
        <begin position="130"/>
        <end position="145"/>
    </location>
</feature>
<sequence length="175" mass="19093">MPMSDGRAGPPQLFLQLVGEALGGEVRGAHDGNLIHCPSFAGKQFRRIIMAKTSMSQRKTMGRVMHEYAHGELKSGPRGKGGKVKSRRQAIAIALEEAGASKYESKAKNRRNLARSKAKEATGRTAQQESEGKARVGARGKRESSRAMGGQNAKTNARTTTRRSPRRRSARRAPR</sequence>
<dbReference type="Proteomes" id="UP000321058">
    <property type="component" value="Unassembled WGS sequence"/>
</dbReference>
<accession>A0A512N2P9</accession>
<keyword evidence="3" id="KW-1185">Reference proteome</keyword>
<gene>
    <name evidence="2" type="ORF">RSO01_04220</name>
</gene>
<dbReference type="Pfam" id="PF20106">
    <property type="entry name" value="DUF6496"/>
    <property type="match status" value="1"/>
</dbReference>
<dbReference type="InterPro" id="IPR045468">
    <property type="entry name" value="DUF6496"/>
</dbReference>
<organism evidence="2 3">
    <name type="scientific">Reyranella soli</name>
    <dbReference type="NCBI Taxonomy" id="1230389"/>
    <lineage>
        <taxon>Bacteria</taxon>
        <taxon>Pseudomonadati</taxon>
        <taxon>Pseudomonadota</taxon>
        <taxon>Alphaproteobacteria</taxon>
        <taxon>Hyphomicrobiales</taxon>
        <taxon>Reyranellaceae</taxon>
        <taxon>Reyranella</taxon>
    </lineage>
</organism>
<proteinExistence type="predicted"/>
<protein>
    <submittedName>
        <fullName evidence="2">Uncharacterized protein</fullName>
    </submittedName>
</protein>
<evidence type="ECO:0000313" key="2">
    <source>
        <dbReference type="EMBL" id="GEP53256.1"/>
    </source>
</evidence>
<evidence type="ECO:0000313" key="3">
    <source>
        <dbReference type="Proteomes" id="UP000321058"/>
    </source>
</evidence>